<feature type="region of interest" description="Disordered" evidence="1">
    <location>
        <begin position="1"/>
        <end position="24"/>
    </location>
</feature>
<name>A0A0A9X8I9_LYGHE</name>
<keyword evidence="2" id="KW-1133">Transmembrane helix</keyword>
<accession>A0A0A9X8I9</accession>
<sequence>MHTNKRSSTGALSHNSNSCTNTVTSGYKRRDAATVKMCMAPLLRLACSCNEAQWVSKSTEHYGRAATTTEMAESGTAASKEDNESAGSASLLLLLLFVIIVSLEANFAKGCFVLT</sequence>
<evidence type="ECO:0000256" key="1">
    <source>
        <dbReference type="SAM" id="MobiDB-lite"/>
    </source>
</evidence>
<evidence type="ECO:0000313" key="3">
    <source>
        <dbReference type="EMBL" id="JAG16314.1"/>
    </source>
</evidence>
<dbReference type="EMBL" id="GBHO01027290">
    <property type="protein sequence ID" value="JAG16314.1"/>
    <property type="molecule type" value="Transcribed_RNA"/>
</dbReference>
<organism evidence="3">
    <name type="scientific">Lygus hesperus</name>
    <name type="common">Western plant bug</name>
    <dbReference type="NCBI Taxonomy" id="30085"/>
    <lineage>
        <taxon>Eukaryota</taxon>
        <taxon>Metazoa</taxon>
        <taxon>Ecdysozoa</taxon>
        <taxon>Arthropoda</taxon>
        <taxon>Hexapoda</taxon>
        <taxon>Insecta</taxon>
        <taxon>Pterygota</taxon>
        <taxon>Neoptera</taxon>
        <taxon>Paraneoptera</taxon>
        <taxon>Hemiptera</taxon>
        <taxon>Heteroptera</taxon>
        <taxon>Panheteroptera</taxon>
        <taxon>Cimicomorpha</taxon>
        <taxon>Miridae</taxon>
        <taxon>Mirini</taxon>
        <taxon>Lygus</taxon>
    </lineage>
</organism>
<gene>
    <name evidence="3" type="ORF">CM83_10604</name>
</gene>
<proteinExistence type="predicted"/>
<keyword evidence="2" id="KW-0812">Transmembrane</keyword>
<reference evidence="3" key="1">
    <citation type="journal article" date="2014" name="PLoS ONE">
        <title>Transcriptome-Based Identification of ABC Transporters in the Western Tarnished Plant Bug Lygus hesperus.</title>
        <authorList>
            <person name="Hull J.J."/>
            <person name="Chaney K."/>
            <person name="Geib S.M."/>
            <person name="Fabrick J.A."/>
            <person name="Brent C.S."/>
            <person name="Walsh D."/>
            <person name="Lavine L.C."/>
        </authorList>
    </citation>
    <scope>NUCLEOTIDE SEQUENCE</scope>
</reference>
<keyword evidence="2" id="KW-0472">Membrane</keyword>
<dbReference type="AlphaFoldDB" id="A0A0A9X8I9"/>
<reference evidence="3" key="2">
    <citation type="submission" date="2014-07" db="EMBL/GenBank/DDBJ databases">
        <authorList>
            <person name="Hull J."/>
        </authorList>
    </citation>
    <scope>NUCLEOTIDE SEQUENCE</scope>
</reference>
<protein>
    <submittedName>
        <fullName evidence="3">Uncharacterized protein</fullName>
    </submittedName>
</protein>
<evidence type="ECO:0000256" key="2">
    <source>
        <dbReference type="SAM" id="Phobius"/>
    </source>
</evidence>
<feature type="transmembrane region" description="Helical" evidence="2">
    <location>
        <begin position="89"/>
        <end position="108"/>
    </location>
</feature>